<dbReference type="Pfam" id="PF19278">
    <property type="entry name" value="Hydant_A_C"/>
    <property type="match status" value="1"/>
</dbReference>
<dbReference type="InterPro" id="IPR049517">
    <property type="entry name" value="ACX-like_C"/>
</dbReference>
<dbReference type="RefSeq" id="WP_344774259.1">
    <property type="nucleotide sequence ID" value="NZ_BAABBX010000005.1"/>
</dbReference>
<name>A0ABP8AMM3_9MICO</name>
<accession>A0ABP8AMM3</accession>
<dbReference type="Pfam" id="PF05378">
    <property type="entry name" value="Hydant_A_N"/>
    <property type="match status" value="1"/>
</dbReference>
<evidence type="ECO:0000313" key="5">
    <source>
        <dbReference type="Proteomes" id="UP001500213"/>
    </source>
</evidence>
<dbReference type="SUPFAM" id="SSF53067">
    <property type="entry name" value="Actin-like ATPase domain"/>
    <property type="match status" value="1"/>
</dbReference>
<organism evidence="4 5">
    <name type="scientific">Gryllotalpicola kribbensis</name>
    <dbReference type="NCBI Taxonomy" id="993084"/>
    <lineage>
        <taxon>Bacteria</taxon>
        <taxon>Bacillati</taxon>
        <taxon>Actinomycetota</taxon>
        <taxon>Actinomycetes</taxon>
        <taxon>Micrococcales</taxon>
        <taxon>Microbacteriaceae</taxon>
        <taxon>Gryllotalpicola</taxon>
    </lineage>
</organism>
<dbReference type="PANTHER" id="PTHR11365">
    <property type="entry name" value="5-OXOPROLINASE RELATED"/>
    <property type="match status" value="1"/>
</dbReference>
<evidence type="ECO:0000259" key="3">
    <source>
        <dbReference type="Pfam" id="PF19278"/>
    </source>
</evidence>
<dbReference type="InterPro" id="IPR002821">
    <property type="entry name" value="Hydantoinase_A"/>
</dbReference>
<feature type="domain" description="Hydantoinase A/oxoprolinase" evidence="1">
    <location>
        <begin position="203"/>
        <end position="488"/>
    </location>
</feature>
<dbReference type="PANTHER" id="PTHR11365:SF23">
    <property type="entry name" value="HYPOTHETICAL 5-OXOPROLINASE (EUROFUNG)-RELATED"/>
    <property type="match status" value="1"/>
</dbReference>
<dbReference type="Proteomes" id="UP001500213">
    <property type="component" value="Unassembled WGS sequence"/>
</dbReference>
<evidence type="ECO:0000313" key="4">
    <source>
        <dbReference type="EMBL" id="GAA4186090.1"/>
    </source>
</evidence>
<dbReference type="EMBL" id="BAABBX010000005">
    <property type="protein sequence ID" value="GAA4186090.1"/>
    <property type="molecule type" value="Genomic_DNA"/>
</dbReference>
<gene>
    <name evidence="4" type="ORF">GCM10022288_09080</name>
</gene>
<dbReference type="InterPro" id="IPR008040">
    <property type="entry name" value="Hydant_A_N"/>
</dbReference>
<dbReference type="InterPro" id="IPR045079">
    <property type="entry name" value="Oxoprolinase-like"/>
</dbReference>
<feature type="domain" description="Acetophenone carboxylase-like C-terminal" evidence="3">
    <location>
        <begin position="500"/>
        <end position="668"/>
    </location>
</feature>
<feature type="domain" description="Hydantoinase/oxoprolinase N-terminal" evidence="2">
    <location>
        <begin position="4"/>
        <end position="181"/>
    </location>
</feature>
<proteinExistence type="predicted"/>
<comment type="caution">
    <text evidence="4">The sequence shown here is derived from an EMBL/GenBank/DDBJ whole genome shotgun (WGS) entry which is preliminary data.</text>
</comment>
<evidence type="ECO:0000259" key="2">
    <source>
        <dbReference type="Pfam" id="PF05378"/>
    </source>
</evidence>
<dbReference type="Gene3D" id="3.30.420.40">
    <property type="match status" value="1"/>
</dbReference>
<dbReference type="InterPro" id="IPR043129">
    <property type="entry name" value="ATPase_NBD"/>
</dbReference>
<dbReference type="Pfam" id="PF01968">
    <property type="entry name" value="Hydantoinase_A"/>
    <property type="match status" value="1"/>
</dbReference>
<reference evidence="5" key="1">
    <citation type="journal article" date="2019" name="Int. J. Syst. Evol. Microbiol.">
        <title>The Global Catalogue of Microorganisms (GCM) 10K type strain sequencing project: providing services to taxonomists for standard genome sequencing and annotation.</title>
        <authorList>
            <consortium name="The Broad Institute Genomics Platform"/>
            <consortium name="The Broad Institute Genome Sequencing Center for Infectious Disease"/>
            <person name="Wu L."/>
            <person name="Ma J."/>
        </authorList>
    </citation>
    <scope>NUCLEOTIDE SEQUENCE [LARGE SCALE GENOMIC DNA]</scope>
    <source>
        <strain evidence="5">JCM 17593</strain>
    </source>
</reference>
<sequence length="677" mass="71649">MAWRVGVDTGGTFTDIALVDEERGLIAVRKVPSSKEDPSQAILSGVLGLLADHNVPHAEISRFNHGTTVAVNAVLEGNAARAGLLTTSGFRDVLELGRQRRPHLYDMAVRKPEPVVPRELRIEVGGRLAADGSEVQPVDEEELQAAIDRLRAAAVEAVGVCLLHSYADSAQENKIRQRLHEALPGASVSVSSEVHPEYREYERFSTTAVNASLVPVMRRYLDHLSDGVAAAGITPPVRVVQSNGGLASITTTGELPVSTLFSGPSAGVLGAVQLASEAGIRDIITFDMGGTSTDVCLIRDGRIPIVHEREMDGRPIMGAMVDVVSVGSGGGSIAWVDDGGLLKVGPKSAGAMPGPVAYGRGGIFPTVTDADCALGYLHSDAPLAGTLRVDTPAAERALETQIGDGLGLDATQSADGILKVLQADLVGAVRAVSVARGTDPRDFTLVPYGGAGPLHASALARELDIRRVLVPPAPGILCAYGALSADVRGDFGATCVAEATEAGAAAITHAYQRLDERAAHWAEVEAVTDAVVLERHIELHYANQSHALQVPLDGHPDSDALRRAVADFHKLYEQRYGYALPEEPVRVVAVRLTATAPAERSWSSERIPEGDPAPTIRDIFVDGSWQQAEIYRREALPSGWSCQGPAVVGQLDATTIILPGQAARIDEFFNLIIEEAQ</sequence>
<protein>
    <submittedName>
        <fullName evidence="4">Hydantoinase/oxoprolinase family protein</fullName>
    </submittedName>
</protein>
<evidence type="ECO:0000259" key="1">
    <source>
        <dbReference type="Pfam" id="PF01968"/>
    </source>
</evidence>
<keyword evidence="5" id="KW-1185">Reference proteome</keyword>